<evidence type="ECO:0000256" key="1">
    <source>
        <dbReference type="SAM" id="Phobius"/>
    </source>
</evidence>
<comment type="caution">
    <text evidence="2">The sequence shown here is derived from an EMBL/GenBank/DDBJ whole genome shotgun (WGS) entry which is preliminary data.</text>
</comment>
<gene>
    <name evidence="2" type="ORF">BaRGS_00037484</name>
</gene>
<protein>
    <recommendedName>
        <fullName evidence="4">Transmembrane protein</fullName>
    </recommendedName>
</protein>
<dbReference type="Proteomes" id="UP001519460">
    <property type="component" value="Unassembled WGS sequence"/>
</dbReference>
<proteinExistence type="predicted"/>
<accession>A0ABD0J8Y6</accession>
<keyword evidence="3" id="KW-1185">Reference proteome</keyword>
<feature type="transmembrane region" description="Helical" evidence="1">
    <location>
        <begin position="20"/>
        <end position="41"/>
    </location>
</feature>
<sequence length="420" mass="47712">MRCRRSTCLMRAVNAQRERYIKVAARVLVLLFTACLISLLLDDAPLSRLLLASEDAERHRLLAENEERIQHSESFLNDYRASLTSARPARPVGADPQAEVGVTLLTMARGRRMSQRVKHRTQYLTQSLARLLQLLNDTSLTRSYRLSVCDVDDQPEEFVEARHLESLSVVPFFKRYVQNVTRMTAEKTMSQGIWEKLKHDYVYCLQQTMSLGVRYALLVEDDAVAHEQLLHVLEHVLTAVLDAPGAKPVNYVKLYHPKRLLGYVSLEAERLPELLALGVTAGTLGTMITLALSTRRRTGRLQPKVRTLWAWWVVTIVVFALAVGRSELLELRRLSPHLYQVTPAPSCCNQAMLYTQRGARQLSERLLNVTCKAGKSKDIWLYEFRNVGNARSLLVQPNLFTHIGQISTLRTKEVSSLIVP</sequence>
<evidence type="ECO:0000313" key="2">
    <source>
        <dbReference type="EMBL" id="KAK7465946.1"/>
    </source>
</evidence>
<dbReference type="CDD" id="cd22190">
    <property type="entry name" value="PGAP4"/>
    <property type="match status" value="1"/>
</dbReference>
<keyword evidence="1" id="KW-1133">Transmembrane helix</keyword>
<dbReference type="PANTHER" id="PTHR31410:SF1">
    <property type="entry name" value="POST-GPI ATTACHMENT TO PROTEINS FACTOR 4"/>
    <property type="match status" value="1"/>
</dbReference>
<organism evidence="2 3">
    <name type="scientific">Batillaria attramentaria</name>
    <dbReference type="NCBI Taxonomy" id="370345"/>
    <lineage>
        <taxon>Eukaryota</taxon>
        <taxon>Metazoa</taxon>
        <taxon>Spiralia</taxon>
        <taxon>Lophotrochozoa</taxon>
        <taxon>Mollusca</taxon>
        <taxon>Gastropoda</taxon>
        <taxon>Caenogastropoda</taxon>
        <taxon>Sorbeoconcha</taxon>
        <taxon>Cerithioidea</taxon>
        <taxon>Batillariidae</taxon>
        <taxon>Batillaria</taxon>
    </lineage>
</organism>
<name>A0ABD0J8Y6_9CAEN</name>
<evidence type="ECO:0008006" key="4">
    <source>
        <dbReference type="Google" id="ProtNLM"/>
    </source>
</evidence>
<evidence type="ECO:0000313" key="3">
    <source>
        <dbReference type="Proteomes" id="UP001519460"/>
    </source>
</evidence>
<feature type="transmembrane region" description="Helical" evidence="1">
    <location>
        <begin position="305"/>
        <end position="324"/>
    </location>
</feature>
<reference evidence="2 3" key="1">
    <citation type="journal article" date="2023" name="Sci. Data">
        <title>Genome assembly of the Korean intertidal mud-creeper Batillaria attramentaria.</title>
        <authorList>
            <person name="Patra A.K."/>
            <person name="Ho P.T."/>
            <person name="Jun S."/>
            <person name="Lee S.J."/>
            <person name="Kim Y."/>
            <person name="Won Y.J."/>
        </authorList>
    </citation>
    <scope>NUCLEOTIDE SEQUENCE [LARGE SCALE GENOMIC DNA]</scope>
    <source>
        <strain evidence="2">Wonlab-2016</strain>
    </source>
</reference>
<keyword evidence="1" id="KW-0812">Transmembrane</keyword>
<keyword evidence="1" id="KW-0472">Membrane</keyword>
<dbReference type="AlphaFoldDB" id="A0ABD0J8Y6"/>
<feature type="transmembrane region" description="Helical" evidence="1">
    <location>
        <begin position="274"/>
        <end position="293"/>
    </location>
</feature>
<dbReference type="EMBL" id="JACVVK020000563">
    <property type="protein sequence ID" value="KAK7465946.1"/>
    <property type="molecule type" value="Genomic_DNA"/>
</dbReference>
<dbReference type="InterPro" id="IPR029675">
    <property type="entry name" value="PGAP4"/>
</dbReference>
<dbReference type="PANTHER" id="PTHR31410">
    <property type="entry name" value="TRANSMEMBRANE PROTEIN 246"/>
    <property type="match status" value="1"/>
</dbReference>